<dbReference type="GeneID" id="81394012"/>
<evidence type="ECO:0000313" key="2">
    <source>
        <dbReference type="EMBL" id="KAJ5102040.1"/>
    </source>
</evidence>
<keyword evidence="3" id="KW-1185">Reference proteome</keyword>
<dbReference type="PROSITE" id="PS50011">
    <property type="entry name" value="PROTEIN_KINASE_DOM"/>
    <property type="match status" value="1"/>
</dbReference>
<dbReference type="Pfam" id="PF00069">
    <property type="entry name" value="Pkinase"/>
    <property type="match status" value="1"/>
</dbReference>
<dbReference type="GO" id="GO:0005524">
    <property type="term" value="F:ATP binding"/>
    <property type="evidence" value="ECO:0007669"/>
    <property type="project" value="InterPro"/>
</dbReference>
<dbReference type="InterPro" id="IPR011009">
    <property type="entry name" value="Kinase-like_dom_sf"/>
</dbReference>
<keyword evidence="2" id="KW-0418">Kinase</keyword>
<dbReference type="AlphaFoldDB" id="A0A9W9FKW2"/>
<sequence length="217" mass="25122">MVALEKLDKDAEKMNRSNDPIDKSLVINTVIGAAEDAAEHNIYNLDLKLDNIMVDDSRKSSKGNWKVIDWDMAVAGDLKRHKGAIGTEGYMPPEMIAYLLNENTHVNWTIDRAVVWTIGMLVFYLMIGEYAGKVTTEMKVYSKRVLRTPVKSQSDPIWYWVYLMLAYSKNEDIPGKLFPEEIRKDDDIKDVIDWFEHVLCKEDDRWTLQELLAKSKF</sequence>
<evidence type="ECO:0000259" key="1">
    <source>
        <dbReference type="PROSITE" id="PS50011"/>
    </source>
</evidence>
<accession>A0A9W9FKW2</accession>
<dbReference type="EMBL" id="JAPMSZ010000005">
    <property type="protein sequence ID" value="KAJ5102040.1"/>
    <property type="molecule type" value="Genomic_DNA"/>
</dbReference>
<gene>
    <name evidence="2" type="ORF">NUU61_004262</name>
</gene>
<comment type="caution">
    <text evidence="2">The sequence shown here is derived from an EMBL/GenBank/DDBJ whole genome shotgun (WGS) entry which is preliminary data.</text>
</comment>
<dbReference type="OrthoDB" id="4062651at2759"/>
<dbReference type="Proteomes" id="UP001141434">
    <property type="component" value="Unassembled WGS sequence"/>
</dbReference>
<evidence type="ECO:0000313" key="3">
    <source>
        <dbReference type="Proteomes" id="UP001141434"/>
    </source>
</evidence>
<organism evidence="2 3">
    <name type="scientific">Penicillium alfredii</name>
    <dbReference type="NCBI Taxonomy" id="1506179"/>
    <lineage>
        <taxon>Eukaryota</taxon>
        <taxon>Fungi</taxon>
        <taxon>Dikarya</taxon>
        <taxon>Ascomycota</taxon>
        <taxon>Pezizomycotina</taxon>
        <taxon>Eurotiomycetes</taxon>
        <taxon>Eurotiomycetidae</taxon>
        <taxon>Eurotiales</taxon>
        <taxon>Aspergillaceae</taxon>
        <taxon>Penicillium</taxon>
    </lineage>
</organism>
<feature type="domain" description="Protein kinase" evidence="1">
    <location>
        <begin position="1"/>
        <end position="217"/>
    </location>
</feature>
<keyword evidence="2" id="KW-0808">Transferase</keyword>
<reference evidence="2" key="2">
    <citation type="journal article" date="2023" name="IMA Fungus">
        <title>Comparative genomic study of the Penicillium genus elucidates a diverse pangenome and 15 lateral gene transfer events.</title>
        <authorList>
            <person name="Petersen C."/>
            <person name="Sorensen T."/>
            <person name="Nielsen M.R."/>
            <person name="Sondergaard T.E."/>
            <person name="Sorensen J.L."/>
            <person name="Fitzpatrick D.A."/>
            <person name="Frisvad J.C."/>
            <person name="Nielsen K.L."/>
        </authorList>
    </citation>
    <scope>NUCLEOTIDE SEQUENCE</scope>
    <source>
        <strain evidence="2">IBT 34128</strain>
    </source>
</reference>
<protein>
    <submittedName>
        <fullName evidence="2">Protein kinase-like protein</fullName>
    </submittedName>
</protein>
<name>A0A9W9FKW2_9EURO</name>
<dbReference type="GO" id="GO:0004672">
    <property type="term" value="F:protein kinase activity"/>
    <property type="evidence" value="ECO:0007669"/>
    <property type="project" value="InterPro"/>
</dbReference>
<dbReference type="RefSeq" id="XP_056512871.1">
    <property type="nucleotide sequence ID" value="XM_056654844.1"/>
</dbReference>
<dbReference type="InterPro" id="IPR000719">
    <property type="entry name" value="Prot_kinase_dom"/>
</dbReference>
<dbReference type="SUPFAM" id="SSF56112">
    <property type="entry name" value="Protein kinase-like (PK-like)"/>
    <property type="match status" value="1"/>
</dbReference>
<dbReference type="Gene3D" id="1.10.510.10">
    <property type="entry name" value="Transferase(Phosphotransferase) domain 1"/>
    <property type="match status" value="1"/>
</dbReference>
<reference evidence="2" key="1">
    <citation type="submission" date="2022-11" db="EMBL/GenBank/DDBJ databases">
        <authorList>
            <person name="Petersen C."/>
        </authorList>
    </citation>
    <scope>NUCLEOTIDE SEQUENCE</scope>
    <source>
        <strain evidence="2">IBT 34128</strain>
    </source>
</reference>
<proteinExistence type="predicted"/>